<dbReference type="PANTHER" id="PTHR33055:SF15">
    <property type="entry name" value="TRANSPOSASE-RELATED"/>
    <property type="match status" value="1"/>
</dbReference>
<dbReference type="AlphaFoldDB" id="A0A3E5AMW5"/>
<dbReference type="GO" id="GO:0003677">
    <property type="term" value="F:DNA binding"/>
    <property type="evidence" value="ECO:0007669"/>
    <property type="project" value="InterPro"/>
</dbReference>
<evidence type="ECO:0000259" key="1">
    <source>
        <dbReference type="Pfam" id="PF01548"/>
    </source>
</evidence>
<dbReference type="InterPro" id="IPR002525">
    <property type="entry name" value="Transp_IS110-like_N"/>
</dbReference>
<evidence type="ECO:0000313" key="3">
    <source>
        <dbReference type="EMBL" id="RGN22729.1"/>
    </source>
</evidence>
<gene>
    <name evidence="3" type="ORF">DXB72_09290</name>
</gene>
<name>A0A3E5AMW5_9FIRM</name>
<accession>A0A3E5AMW5</accession>
<dbReference type="InterPro" id="IPR003346">
    <property type="entry name" value="Transposase_20"/>
</dbReference>
<evidence type="ECO:0000313" key="4">
    <source>
        <dbReference type="Proteomes" id="UP000260970"/>
    </source>
</evidence>
<dbReference type="NCBIfam" id="NF033542">
    <property type="entry name" value="transpos_IS110"/>
    <property type="match status" value="1"/>
</dbReference>
<dbReference type="RefSeq" id="WP_117690436.1">
    <property type="nucleotide sequence ID" value="NZ_QSUE01000003.1"/>
</dbReference>
<evidence type="ECO:0000259" key="2">
    <source>
        <dbReference type="Pfam" id="PF02371"/>
    </source>
</evidence>
<dbReference type="EMBL" id="QSUG01000008">
    <property type="protein sequence ID" value="RGN22729.1"/>
    <property type="molecule type" value="Genomic_DNA"/>
</dbReference>
<comment type="caution">
    <text evidence="3">The sequence shown here is derived from an EMBL/GenBank/DDBJ whole genome shotgun (WGS) entry which is preliminary data.</text>
</comment>
<dbReference type="PANTHER" id="PTHR33055">
    <property type="entry name" value="TRANSPOSASE FOR INSERTION SEQUENCE ELEMENT IS1111A"/>
    <property type="match status" value="1"/>
</dbReference>
<organism evidence="3 4">
    <name type="scientific">Agathobacter rectalis</name>
    <dbReference type="NCBI Taxonomy" id="39491"/>
    <lineage>
        <taxon>Bacteria</taxon>
        <taxon>Bacillati</taxon>
        <taxon>Bacillota</taxon>
        <taxon>Clostridia</taxon>
        <taxon>Lachnospirales</taxon>
        <taxon>Lachnospiraceae</taxon>
        <taxon>Agathobacter</taxon>
    </lineage>
</organism>
<feature type="domain" description="Transposase IS116/IS110/IS902 C-terminal" evidence="2">
    <location>
        <begin position="268"/>
        <end position="352"/>
    </location>
</feature>
<sequence length="392" mass="44574">MYIVGIDIGKNHHEASIVSPEGKQIGRSLRFATTHKGADSLMSFIFKNIGNSPCVFDMEATGHYWYPIYSFLKAKGYTIYVINPIQSDSLRKMYIRQTKNDSIDSFLIAEVIRFGQFGTTSMADENILAMRQLCRYRDSVISSRTEIKLRIGTIMEQIFPEYEKQFSSLWVSTSMGILEKYLTPENIENAPIDELFEIIKDKSHNRLTRAKAISIKEAAADTFGIKIAQDAFSFQLKQLIDRMNFLDKQIEALDCQILEYYEKFDCYLHTIPRIGIIGAATILAEIGDISRFKNSSSLIAFAGIDPTVRQSGEFNSTHNHMSKRGSPYLRHAIFLAATTCSFHNSPLNAYYKKKRDQGKHHLTATGAVARKLTTVIYAVLRDSKPYEPKKFC</sequence>
<dbReference type="GO" id="GO:0004803">
    <property type="term" value="F:transposase activity"/>
    <property type="evidence" value="ECO:0007669"/>
    <property type="project" value="InterPro"/>
</dbReference>
<dbReference type="Pfam" id="PF01548">
    <property type="entry name" value="DEDD_Tnp_IS110"/>
    <property type="match status" value="1"/>
</dbReference>
<dbReference type="GO" id="GO:0006313">
    <property type="term" value="P:DNA transposition"/>
    <property type="evidence" value="ECO:0007669"/>
    <property type="project" value="InterPro"/>
</dbReference>
<dbReference type="InterPro" id="IPR047650">
    <property type="entry name" value="Transpos_IS110"/>
</dbReference>
<proteinExistence type="predicted"/>
<protein>
    <submittedName>
        <fullName evidence="3">IS110 family transposase</fullName>
    </submittedName>
</protein>
<dbReference type="Pfam" id="PF02371">
    <property type="entry name" value="Transposase_20"/>
    <property type="match status" value="1"/>
</dbReference>
<dbReference type="Proteomes" id="UP000260970">
    <property type="component" value="Unassembled WGS sequence"/>
</dbReference>
<reference evidence="3 4" key="1">
    <citation type="submission" date="2018-08" db="EMBL/GenBank/DDBJ databases">
        <title>A genome reference for cultivated species of the human gut microbiota.</title>
        <authorList>
            <person name="Zou Y."/>
            <person name="Xue W."/>
            <person name="Luo G."/>
        </authorList>
    </citation>
    <scope>NUCLEOTIDE SEQUENCE [LARGE SCALE GENOMIC DNA]</scope>
    <source>
        <strain evidence="3 4">OM05-6AA</strain>
    </source>
</reference>
<feature type="domain" description="Transposase IS110-like N-terminal" evidence="1">
    <location>
        <begin position="4"/>
        <end position="160"/>
    </location>
</feature>